<dbReference type="Proteomes" id="UP000316184">
    <property type="component" value="Unassembled WGS sequence"/>
</dbReference>
<comment type="caution">
    <text evidence="2">The sequence shown here is derived from an EMBL/GenBank/DDBJ whole genome shotgun (WGS) entry which is preliminary data.</text>
</comment>
<evidence type="ECO:0000313" key="3">
    <source>
        <dbReference type="Proteomes" id="UP000316184"/>
    </source>
</evidence>
<dbReference type="InterPro" id="IPR004401">
    <property type="entry name" value="YbaB/EbfC"/>
</dbReference>
<sequence>MTGAAERIQEMLRTFEEQAAKATQLQSAVQDMRGTATSDDRSITVSVAPSGAVLDLQLAPNAVRKQAHELQQQIMDAIRRATTNAAEQMNETVAPILGDRFSEFEEAFNAQTSVMKPREDGSSRPPKSGPDEDEDFGSDSFLR</sequence>
<reference evidence="2 3" key="1">
    <citation type="submission" date="2019-06" db="EMBL/GenBank/DDBJ databases">
        <title>Sequencing the genomes of 1000 actinobacteria strains.</title>
        <authorList>
            <person name="Klenk H.-P."/>
        </authorList>
    </citation>
    <scope>NUCLEOTIDE SEQUENCE [LARGE SCALE GENOMIC DNA]</scope>
    <source>
        <strain evidence="2 3">DSM 46699</strain>
    </source>
</reference>
<dbReference type="RefSeq" id="WP_145737166.1">
    <property type="nucleotide sequence ID" value="NZ_VIWX01000001.1"/>
</dbReference>
<dbReference type="EMBL" id="VIWX01000001">
    <property type="protein sequence ID" value="TWG08382.1"/>
    <property type="molecule type" value="Genomic_DNA"/>
</dbReference>
<keyword evidence="3" id="KW-1185">Reference proteome</keyword>
<feature type="region of interest" description="Disordered" evidence="1">
    <location>
        <begin position="109"/>
        <end position="143"/>
    </location>
</feature>
<protein>
    <submittedName>
        <fullName evidence="2">YbaB/EbfC DNA-binding family protein</fullName>
    </submittedName>
</protein>
<organism evidence="2 3">
    <name type="scientific">Saccharopolyspora dendranthemae</name>
    <dbReference type="NCBI Taxonomy" id="1181886"/>
    <lineage>
        <taxon>Bacteria</taxon>
        <taxon>Bacillati</taxon>
        <taxon>Actinomycetota</taxon>
        <taxon>Actinomycetes</taxon>
        <taxon>Pseudonocardiales</taxon>
        <taxon>Pseudonocardiaceae</taxon>
        <taxon>Saccharopolyspora</taxon>
    </lineage>
</organism>
<gene>
    <name evidence="2" type="ORF">FHU35_111001</name>
</gene>
<dbReference type="Pfam" id="PF02575">
    <property type="entry name" value="YbaB_DNA_bd"/>
    <property type="match status" value="1"/>
</dbReference>
<proteinExistence type="predicted"/>
<evidence type="ECO:0000256" key="1">
    <source>
        <dbReference type="SAM" id="MobiDB-lite"/>
    </source>
</evidence>
<name>A0A561V9U5_9PSEU</name>
<keyword evidence="2" id="KW-0238">DNA-binding</keyword>
<dbReference type="Gene3D" id="3.30.1310.10">
    <property type="entry name" value="Nucleoid-associated protein YbaB-like domain"/>
    <property type="match status" value="1"/>
</dbReference>
<dbReference type="AlphaFoldDB" id="A0A561V9U5"/>
<dbReference type="GO" id="GO:0003677">
    <property type="term" value="F:DNA binding"/>
    <property type="evidence" value="ECO:0007669"/>
    <property type="project" value="UniProtKB-KW"/>
</dbReference>
<dbReference type="OrthoDB" id="3692582at2"/>
<dbReference type="SUPFAM" id="SSF82607">
    <property type="entry name" value="YbaB-like"/>
    <property type="match status" value="1"/>
</dbReference>
<dbReference type="InterPro" id="IPR036894">
    <property type="entry name" value="YbaB-like_sf"/>
</dbReference>
<evidence type="ECO:0000313" key="2">
    <source>
        <dbReference type="EMBL" id="TWG08382.1"/>
    </source>
</evidence>
<accession>A0A561V9U5</accession>